<dbReference type="Pfam" id="PF00961">
    <property type="entry name" value="LAGLIDADG_1"/>
    <property type="match status" value="1"/>
</dbReference>
<evidence type="ECO:0000313" key="3">
    <source>
        <dbReference type="Proteomes" id="UP001501265"/>
    </source>
</evidence>
<reference evidence="3" key="1">
    <citation type="journal article" date="2019" name="Int. J. Syst. Evol. Microbiol.">
        <title>The Global Catalogue of Microorganisms (GCM) 10K type strain sequencing project: providing services to taxonomists for standard genome sequencing and annotation.</title>
        <authorList>
            <consortium name="The Broad Institute Genomics Platform"/>
            <consortium name="The Broad Institute Genome Sequencing Center for Infectious Disease"/>
            <person name="Wu L."/>
            <person name="Ma J."/>
        </authorList>
    </citation>
    <scope>NUCLEOTIDE SEQUENCE [LARGE SCALE GENOMIC DNA]</scope>
    <source>
        <strain evidence="3">JCM 18081</strain>
    </source>
</reference>
<organism evidence="2 3">
    <name type="scientific">Streptomyces ziwulingensis</name>
    <dbReference type="NCBI Taxonomy" id="1045501"/>
    <lineage>
        <taxon>Bacteria</taxon>
        <taxon>Bacillati</taxon>
        <taxon>Actinomycetota</taxon>
        <taxon>Actinomycetes</taxon>
        <taxon>Kitasatosporales</taxon>
        <taxon>Streptomycetaceae</taxon>
        <taxon>Streptomyces</taxon>
    </lineage>
</organism>
<dbReference type="InterPro" id="IPR004860">
    <property type="entry name" value="LAGLIDADG_dom"/>
</dbReference>
<comment type="caution">
    <text evidence="2">The sequence shown here is derived from an EMBL/GenBank/DDBJ whole genome shotgun (WGS) entry which is preliminary data.</text>
</comment>
<evidence type="ECO:0000259" key="1">
    <source>
        <dbReference type="Pfam" id="PF00961"/>
    </source>
</evidence>
<evidence type="ECO:0000313" key="2">
    <source>
        <dbReference type="EMBL" id="GAA4827760.1"/>
    </source>
</evidence>
<keyword evidence="3" id="KW-1185">Reference proteome</keyword>
<dbReference type="EMBL" id="BAABIG010000127">
    <property type="protein sequence ID" value="GAA4827760.1"/>
    <property type="molecule type" value="Genomic_DNA"/>
</dbReference>
<protein>
    <recommendedName>
        <fullName evidence="1">Homing endonuclease LAGLIDADG domain-containing protein</fullName>
    </recommendedName>
</protein>
<name>A0ABP9D958_9ACTN</name>
<proteinExistence type="predicted"/>
<dbReference type="Proteomes" id="UP001501265">
    <property type="component" value="Unassembled WGS sequence"/>
</dbReference>
<dbReference type="SUPFAM" id="SSF55608">
    <property type="entry name" value="Homing endonucleases"/>
    <property type="match status" value="1"/>
</dbReference>
<dbReference type="Gene3D" id="3.10.28.10">
    <property type="entry name" value="Homing endonucleases"/>
    <property type="match status" value="1"/>
</dbReference>
<accession>A0ABP9D958</accession>
<gene>
    <name evidence="2" type="ORF">GCM10023220_71530</name>
</gene>
<sequence length="76" mass="9078">MEPLIHIYGGRVDIASPKTEAFKYVIYRKTELFNLIDNYFSKYPLRTEKMKRINLIKQFYLVGLSKNNNDVVKFNE</sequence>
<feature type="domain" description="Homing endonuclease LAGLIDADG" evidence="1">
    <location>
        <begin position="17"/>
        <end position="60"/>
    </location>
</feature>
<dbReference type="InterPro" id="IPR027434">
    <property type="entry name" value="Homing_endonucl"/>
</dbReference>